<protein>
    <recommendedName>
        <fullName evidence="5">Magnesium-transporting ATPase, P-type 1</fullName>
        <ecNumber evidence="4">7.2.2.14</ecNumber>
    </recommendedName>
    <alternativeName>
        <fullName evidence="16">Mg(2+) transport ATPase, P-type 1</fullName>
    </alternativeName>
</protein>
<feature type="transmembrane region" description="Helical" evidence="18">
    <location>
        <begin position="787"/>
        <end position="806"/>
    </location>
</feature>
<dbReference type="SUPFAM" id="SSF56784">
    <property type="entry name" value="HAD-like"/>
    <property type="match status" value="1"/>
</dbReference>
<evidence type="ECO:0000256" key="10">
    <source>
        <dbReference type="ARBA" id="ARBA00022741"/>
    </source>
</evidence>
<reference evidence="20 21" key="1">
    <citation type="submission" date="2020-08" db="EMBL/GenBank/DDBJ databases">
        <title>Genomic Encyclopedia of Type Strains, Phase IV (KMG-IV): sequencing the most valuable type-strain genomes for metagenomic binning, comparative biology and taxonomic classification.</title>
        <authorList>
            <person name="Goeker M."/>
        </authorList>
    </citation>
    <scope>NUCLEOTIDE SEQUENCE [LARGE SCALE GENOMIC DNA]</scope>
    <source>
        <strain evidence="20 21">DSM 26385</strain>
    </source>
</reference>
<dbReference type="Pfam" id="PF00690">
    <property type="entry name" value="Cation_ATPase_N"/>
    <property type="match status" value="1"/>
</dbReference>
<keyword evidence="14 18" id="KW-1133">Transmembrane helix</keyword>
<dbReference type="Gene3D" id="1.20.1110.10">
    <property type="entry name" value="Calcium-transporting ATPase, transmembrane domain"/>
    <property type="match status" value="1"/>
</dbReference>
<dbReference type="PROSITE" id="PS00154">
    <property type="entry name" value="ATPASE_E1_E2"/>
    <property type="match status" value="1"/>
</dbReference>
<dbReference type="SUPFAM" id="SSF81665">
    <property type="entry name" value="Calcium ATPase, transmembrane domain M"/>
    <property type="match status" value="1"/>
</dbReference>
<dbReference type="SFLD" id="SFLDG00002">
    <property type="entry name" value="C1.7:_P-type_atpase_like"/>
    <property type="match status" value="1"/>
</dbReference>
<evidence type="ECO:0000256" key="3">
    <source>
        <dbReference type="ARBA" id="ARBA00008746"/>
    </source>
</evidence>
<dbReference type="GO" id="GO:0005524">
    <property type="term" value="F:ATP binding"/>
    <property type="evidence" value="ECO:0007669"/>
    <property type="project" value="UniProtKB-KW"/>
</dbReference>
<dbReference type="InterPro" id="IPR059000">
    <property type="entry name" value="ATPase_P-type_domA"/>
</dbReference>
<dbReference type="Gene3D" id="3.40.1110.10">
    <property type="entry name" value="Calcium-transporting ATPase, cytoplasmic domain N"/>
    <property type="match status" value="1"/>
</dbReference>
<evidence type="ECO:0000256" key="14">
    <source>
        <dbReference type="ARBA" id="ARBA00022989"/>
    </source>
</evidence>
<dbReference type="PRINTS" id="PR01836">
    <property type="entry name" value="MGATPASE"/>
</dbReference>
<evidence type="ECO:0000256" key="9">
    <source>
        <dbReference type="ARBA" id="ARBA00022692"/>
    </source>
</evidence>
<keyword evidence="11" id="KW-0067">ATP-binding</keyword>
<evidence type="ECO:0000256" key="12">
    <source>
        <dbReference type="ARBA" id="ARBA00022842"/>
    </source>
</evidence>
<feature type="transmembrane region" description="Helical" evidence="18">
    <location>
        <begin position="283"/>
        <end position="303"/>
    </location>
</feature>
<evidence type="ECO:0000256" key="17">
    <source>
        <dbReference type="ARBA" id="ARBA00047295"/>
    </source>
</evidence>
<keyword evidence="8" id="KW-0597">Phosphoprotein</keyword>
<comment type="similarity">
    <text evidence="3">Belongs to the cation transport ATPase (P-type) (TC 3.A.3) family. Type IIIB subfamily.</text>
</comment>
<dbReference type="SFLD" id="SFLDF00027">
    <property type="entry name" value="p-type_atpase"/>
    <property type="match status" value="1"/>
</dbReference>
<dbReference type="NCBIfam" id="TIGR01494">
    <property type="entry name" value="ATPase_P-type"/>
    <property type="match status" value="2"/>
</dbReference>
<keyword evidence="9 18" id="KW-0812">Transmembrane</keyword>
<dbReference type="InterPro" id="IPR008250">
    <property type="entry name" value="ATPase_P-typ_transduc_dom_A_sf"/>
</dbReference>
<evidence type="ECO:0000256" key="7">
    <source>
        <dbReference type="ARBA" id="ARBA00022519"/>
    </source>
</evidence>
<evidence type="ECO:0000256" key="5">
    <source>
        <dbReference type="ARBA" id="ARBA00013555"/>
    </source>
</evidence>
<dbReference type="Gene3D" id="2.70.150.10">
    <property type="entry name" value="Calcium-transporting ATPase, cytoplasmic transduction domain A"/>
    <property type="match status" value="1"/>
</dbReference>
<evidence type="ECO:0000313" key="21">
    <source>
        <dbReference type="Proteomes" id="UP000584824"/>
    </source>
</evidence>
<evidence type="ECO:0000256" key="11">
    <source>
        <dbReference type="ARBA" id="ARBA00022840"/>
    </source>
</evidence>
<dbReference type="InterPro" id="IPR018303">
    <property type="entry name" value="ATPase_P-typ_P_site"/>
</dbReference>
<dbReference type="NCBIfam" id="TIGR01524">
    <property type="entry name" value="ATPase-IIIB_Mg"/>
    <property type="match status" value="1"/>
</dbReference>
<dbReference type="GO" id="GO:0005886">
    <property type="term" value="C:plasma membrane"/>
    <property type="evidence" value="ECO:0007669"/>
    <property type="project" value="UniProtKB-SubCell"/>
</dbReference>
<feature type="transmembrane region" description="Helical" evidence="18">
    <location>
        <begin position="90"/>
        <end position="106"/>
    </location>
</feature>
<feature type="transmembrane region" description="Helical" evidence="18">
    <location>
        <begin position="59"/>
        <end position="84"/>
    </location>
</feature>
<dbReference type="InterPro" id="IPR023299">
    <property type="entry name" value="ATPase_P-typ_cyto_dom_N"/>
</dbReference>
<keyword evidence="10" id="KW-0547">Nucleotide-binding</keyword>
<dbReference type="PANTHER" id="PTHR42861">
    <property type="entry name" value="CALCIUM-TRANSPORTING ATPASE"/>
    <property type="match status" value="1"/>
</dbReference>
<dbReference type="InterPro" id="IPR001757">
    <property type="entry name" value="P_typ_ATPase"/>
</dbReference>
<organism evidence="20 21">
    <name type="scientific">Allorhizobium borbori</name>
    <dbReference type="NCBI Taxonomy" id="485907"/>
    <lineage>
        <taxon>Bacteria</taxon>
        <taxon>Pseudomonadati</taxon>
        <taxon>Pseudomonadota</taxon>
        <taxon>Alphaproteobacteria</taxon>
        <taxon>Hyphomicrobiales</taxon>
        <taxon>Rhizobiaceae</taxon>
        <taxon>Rhizobium/Agrobacterium group</taxon>
        <taxon>Allorhizobium</taxon>
    </lineage>
</organism>
<dbReference type="EC" id="7.2.2.14" evidence="4"/>
<keyword evidence="21" id="KW-1185">Reference proteome</keyword>
<accession>A0A7W6JXV6</accession>
<keyword evidence="13" id="KW-1278">Translocase</keyword>
<evidence type="ECO:0000256" key="6">
    <source>
        <dbReference type="ARBA" id="ARBA00022475"/>
    </source>
</evidence>
<feature type="domain" description="Cation-transporting P-type ATPase N-terminal" evidence="19">
    <location>
        <begin position="13"/>
        <end position="86"/>
    </location>
</feature>
<comment type="function">
    <text evidence="1">Mediates magnesium influx to the cytosol.</text>
</comment>
<dbReference type="InterPro" id="IPR044492">
    <property type="entry name" value="P_typ_ATPase_HD_dom"/>
</dbReference>
<dbReference type="Pfam" id="PF00689">
    <property type="entry name" value="Cation_ATPase_C"/>
    <property type="match status" value="1"/>
</dbReference>
<dbReference type="Gene3D" id="3.40.50.1000">
    <property type="entry name" value="HAD superfamily/HAD-like"/>
    <property type="match status" value="1"/>
</dbReference>
<dbReference type="InterPro" id="IPR036412">
    <property type="entry name" value="HAD-like_sf"/>
</dbReference>
<dbReference type="EMBL" id="JACIDU010000001">
    <property type="protein sequence ID" value="MBB4101532.1"/>
    <property type="molecule type" value="Genomic_DNA"/>
</dbReference>
<dbReference type="InterPro" id="IPR004014">
    <property type="entry name" value="ATPase_P-typ_cation-transptr_N"/>
</dbReference>
<evidence type="ECO:0000313" key="20">
    <source>
        <dbReference type="EMBL" id="MBB4101532.1"/>
    </source>
</evidence>
<comment type="catalytic activity">
    <reaction evidence="17">
        <text>Mg(2+)(out) + ATP + H2O = Mg(2+)(in) + ADP + phosphate + H(+)</text>
        <dbReference type="Rhea" id="RHEA:10260"/>
        <dbReference type="ChEBI" id="CHEBI:15377"/>
        <dbReference type="ChEBI" id="CHEBI:15378"/>
        <dbReference type="ChEBI" id="CHEBI:18420"/>
        <dbReference type="ChEBI" id="CHEBI:30616"/>
        <dbReference type="ChEBI" id="CHEBI:43474"/>
        <dbReference type="ChEBI" id="CHEBI:456216"/>
        <dbReference type="EC" id="7.2.2.14"/>
    </reaction>
</comment>
<feature type="transmembrane region" description="Helical" evidence="18">
    <location>
        <begin position="755"/>
        <end position="775"/>
    </location>
</feature>
<evidence type="ECO:0000256" key="18">
    <source>
        <dbReference type="SAM" id="Phobius"/>
    </source>
</evidence>
<comment type="caution">
    <text evidence="20">The sequence shown here is derived from an EMBL/GenBank/DDBJ whole genome shotgun (WGS) entry which is preliminary data.</text>
</comment>
<dbReference type="GO" id="GO:0016887">
    <property type="term" value="F:ATP hydrolysis activity"/>
    <property type="evidence" value="ECO:0007669"/>
    <property type="project" value="InterPro"/>
</dbReference>
<evidence type="ECO:0000256" key="1">
    <source>
        <dbReference type="ARBA" id="ARBA00003954"/>
    </source>
</evidence>
<evidence type="ECO:0000256" key="13">
    <source>
        <dbReference type="ARBA" id="ARBA00022967"/>
    </source>
</evidence>
<dbReference type="Proteomes" id="UP000584824">
    <property type="component" value="Unassembled WGS sequence"/>
</dbReference>
<dbReference type="SUPFAM" id="SSF81660">
    <property type="entry name" value="Metal cation-transporting ATPase, ATP-binding domain N"/>
    <property type="match status" value="1"/>
</dbReference>
<gene>
    <name evidence="20" type="ORF">GGQ66_000048</name>
</gene>
<evidence type="ECO:0000256" key="4">
    <source>
        <dbReference type="ARBA" id="ARBA00012786"/>
    </source>
</evidence>
<keyword evidence="15 18" id="KW-0472">Membrane</keyword>
<evidence type="ECO:0000256" key="15">
    <source>
        <dbReference type="ARBA" id="ARBA00023136"/>
    </source>
</evidence>
<dbReference type="Pfam" id="PF13246">
    <property type="entry name" value="Cation_ATPase"/>
    <property type="match status" value="1"/>
</dbReference>
<feature type="transmembrane region" description="Helical" evidence="18">
    <location>
        <begin position="818"/>
        <end position="836"/>
    </location>
</feature>
<dbReference type="SUPFAM" id="SSF81653">
    <property type="entry name" value="Calcium ATPase, transduction domain A"/>
    <property type="match status" value="1"/>
</dbReference>
<sequence>MPLAQTRNSTANPYWSKPTDELTAALGSGPAGLSTAEAESRLATEGPNRIGKAQSASGLVIFLRQFASPLVLILVFAAIVSAFTGELQEATIIALIILASCVLSFTQEYGASKAMQALRASISRRANVVRDGREQSIDAETIVPGDIVQLAAGNLIPADGVLIEARDFNVSEAAMTGETFPVVKGPGTSPADAPLAKRNNMVCTGTSVRSGTATMLAVTTGNKTEFAKIAESLERSAPETAFNIGMKRFGYLMSQVMLAIVLIVFIFNLLFGRPLTDSLLFSLALAVGLTPELLPAIISVTLARGAKTLAAGGVIVRRLDAIENLGSMDILCTDKTGTLTEGVIHLDAAFDTAGAASADVMLWAGLNARLQRGIANPLDEAIAASDAGKLDISAFEKVDEIPYDFIRKRLSIIVRDKVRGDDLTVCKGAVANVLETCDTVLEGGVPQPLDDTRREALDTRFRDWSNQGYRVLGLAIARRPNKDGYSRDDENGLSFAGFLLFLDPPKPGISEALAAFQARGIALKVISGDNRYVARHLAEQVGLKVTGLLTGEDLDRMTDEALFGAASTTTLFAEIDPNQKERIIRALKRHGHTVGYLGDGINDAPALHAADTGISVDSAVDVAREAADILLMKRDLGILLSGVDDGRRTFTNTMKYVQITTSANFGNMISMAFASLYLPFLPLLAKQILLNNFLSDFPSLAIARDNTDAEDVQKPKQWDIAHIRRFMISFGLVSSFFDFVTFGFLLYVIQADETLFRTGWFVESVLTQLFIVYVVRTRKHFWQSRPASLLITLSIAVGLIAIALPYTPLAADLGFTPLPLSVLAGLTGITLVYLAVSETTKRVLFAHYDKPPKRKGRHKPLIRL</sequence>
<comment type="subcellular location">
    <subcellularLocation>
        <location evidence="2">Cell inner membrane</location>
        <topology evidence="2">Multi-pass membrane protein</topology>
    </subcellularLocation>
</comment>
<dbReference type="SMART" id="SM00831">
    <property type="entry name" value="Cation_ATPase_N"/>
    <property type="match status" value="1"/>
</dbReference>
<dbReference type="InterPro" id="IPR023298">
    <property type="entry name" value="ATPase_P-typ_TM_dom_sf"/>
</dbReference>
<dbReference type="GO" id="GO:0015444">
    <property type="term" value="F:P-type magnesium transporter activity"/>
    <property type="evidence" value="ECO:0007669"/>
    <property type="project" value="UniProtKB-EC"/>
</dbReference>
<feature type="transmembrane region" description="Helical" evidence="18">
    <location>
        <begin position="726"/>
        <end position="749"/>
    </location>
</feature>
<dbReference type="SFLD" id="SFLDS00003">
    <property type="entry name" value="Haloacid_Dehalogenase"/>
    <property type="match status" value="1"/>
</dbReference>
<name>A0A7W6JXV6_9HYPH</name>
<dbReference type="RefSeq" id="WP_183788225.1">
    <property type="nucleotide sequence ID" value="NZ_JACIDU010000001.1"/>
</dbReference>
<keyword evidence="7" id="KW-0997">Cell inner membrane</keyword>
<dbReference type="Pfam" id="PF00122">
    <property type="entry name" value="E1-E2_ATPase"/>
    <property type="match status" value="1"/>
</dbReference>
<keyword evidence="12" id="KW-0460">Magnesium</keyword>
<dbReference type="AlphaFoldDB" id="A0A7W6JXV6"/>
<keyword evidence="6" id="KW-1003">Cell membrane</keyword>
<dbReference type="InterPro" id="IPR006068">
    <property type="entry name" value="ATPase_P-typ_cation-transptr_C"/>
</dbReference>
<proteinExistence type="inferred from homology"/>
<evidence type="ECO:0000256" key="16">
    <source>
        <dbReference type="ARBA" id="ARBA00029806"/>
    </source>
</evidence>
<evidence type="ECO:0000256" key="2">
    <source>
        <dbReference type="ARBA" id="ARBA00004429"/>
    </source>
</evidence>
<evidence type="ECO:0000256" key="8">
    <source>
        <dbReference type="ARBA" id="ARBA00022553"/>
    </source>
</evidence>
<dbReference type="InterPro" id="IPR006415">
    <property type="entry name" value="P-type_ATPase_IIIB"/>
</dbReference>
<evidence type="ECO:0000259" key="19">
    <source>
        <dbReference type="SMART" id="SM00831"/>
    </source>
</evidence>
<dbReference type="InterPro" id="IPR023214">
    <property type="entry name" value="HAD_sf"/>
</dbReference>
<feature type="transmembrane region" description="Helical" evidence="18">
    <location>
        <begin position="249"/>
        <end position="271"/>
    </location>
</feature>